<dbReference type="EMBL" id="VIFY01000310">
    <property type="protein sequence ID" value="TQB67771.1"/>
    <property type="molecule type" value="Genomic_DNA"/>
</dbReference>
<keyword evidence="6" id="KW-0444">Lipid biosynthesis</keyword>
<keyword evidence="14 18" id="KW-0012">Acyltransferase</keyword>
<keyword evidence="12" id="KW-0443">Lipid metabolism</keyword>
<keyword evidence="7 18" id="KW-0808">Transferase</keyword>
<dbReference type="GO" id="GO:0005789">
    <property type="term" value="C:endoplasmic reticulum membrane"/>
    <property type="evidence" value="ECO:0007669"/>
    <property type="project" value="UniProtKB-SubCell"/>
</dbReference>
<dbReference type="AlphaFoldDB" id="A0A507QJI0"/>
<evidence type="ECO:0000256" key="7">
    <source>
        <dbReference type="ARBA" id="ARBA00022679"/>
    </source>
</evidence>
<dbReference type="InterPro" id="IPR000467">
    <property type="entry name" value="G_patch_dom"/>
</dbReference>
<evidence type="ECO:0000313" key="19">
    <source>
        <dbReference type="Proteomes" id="UP000319663"/>
    </source>
</evidence>
<evidence type="ECO:0000256" key="12">
    <source>
        <dbReference type="ARBA" id="ARBA00023098"/>
    </source>
</evidence>
<evidence type="ECO:0000256" key="16">
    <source>
        <dbReference type="SAM" id="MobiDB-lite"/>
    </source>
</evidence>
<dbReference type="EC" id="2.3.1.20" evidence="5"/>
<evidence type="ECO:0000256" key="9">
    <source>
        <dbReference type="ARBA" id="ARBA00022798"/>
    </source>
</evidence>
<evidence type="ECO:0000256" key="8">
    <source>
        <dbReference type="ARBA" id="ARBA00022692"/>
    </source>
</evidence>
<evidence type="ECO:0000256" key="6">
    <source>
        <dbReference type="ARBA" id="ARBA00022516"/>
    </source>
</evidence>
<dbReference type="GO" id="GO:0006071">
    <property type="term" value="P:glycerol metabolic process"/>
    <property type="evidence" value="ECO:0007669"/>
    <property type="project" value="UniProtKB-KW"/>
</dbReference>
<evidence type="ECO:0000256" key="11">
    <source>
        <dbReference type="ARBA" id="ARBA00022989"/>
    </source>
</evidence>
<feature type="compositionally biased region" description="Basic and acidic residues" evidence="16">
    <location>
        <begin position="202"/>
        <end position="223"/>
    </location>
</feature>
<evidence type="ECO:0000259" key="17">
    <source>
        <dbReference type="PROSITE" id="PS50174"/>
    </source>
</evidence>
<dbReference type="CDD" id="cd07987">
    <property type="entry name" value="LPLAT_MGAT-like"/>
    <property type="match status" value="1"/>
</dbReference>
<evidence type="ECO:0000313" key="18">
    <source>
        <dbReference type="EMBL" id="TQB67771.1"/>
    </source>
</evidence>
<evidence type="ECO:0000256" key="3">
    <source>
        <dbReference type="ARBA" id="ARBA00005189"/>
    </source>
</evidence>
<sequence length="659" mass="74014">MGLAAPQKILSSQGWKPGSCLGARNAAHADMFTAASVSHIKVVVKDDTLGLGARSKRNPLEEPTGLDAFKGLLGRLNGKTDVELETERRKREDVKLARYAATKWQAVRFISGGLLAQENTDTLNSEPTRDSRSNNVTSETHRGEVQDENNSDPDPHGSQPAKLSISKVPETRDLRTERAAEGVPDAERKRKKTSKKRKRESRRRDTDGELEDEKLQHPAKESKSTLPKTTVLPKERRPLVEAEHQIMHRSEPLHNYDNVDDYEAFPKEHATFKGSDNAVDNVGDGSPMGSSQGDYNHAQVGTPNFIHPKQVRNGRKMSSVHWAPLNIGIERRLQTFVVLCHTLSIAIFMTGFFFACAVPLFWPLLLPYLVYIFFFSRASTSGTLSGRSDFLRSHRVWSLYASYFPAHLHRSVPLSPTRKYIFGYHPHGIIAHGAFAGFATEALGFSRLFPKITNTLLTLDSNFLIPFYREYILAMGLASVSRESCQNLLTKGGSDGKGMGRAITIVIGGARESLEAQPHSMRLILKQRKGFIKLAINTGADLVPVLAFGENDLYDQVRSDQHPLIHRFQMLVKRTLGFTLPLFHARGVFNYDVGLMPYRRSLNVVVGRPIQVDERARQKINDGYVNELHARYVDELVRLWEQWKDVFAKDRASEIQIIA</sequence>
<feature type="region of interest" description="Disordered" evidence="16">
    <location>
        <begin position="120"/>
        <end position="229"/>
    </location>
</feature>
<dbReference type="PROSITE" id="PS50174">
    <property type="entry name" value="G_PATCH"/>
    <property type="match status" value="1"/>
</dbReference>
<keyword evidence="9" id="KW-0319">Glycerol metabolism</keyword>
<evidence type="ECO:0000256" key="4">
    <source>
        <dbReference type="ARBA" id="ARBA00005420"/>
    </source>
</evidence>
<evidence type="ECO:0000256" key="13">
    <source>
        <dbReference type="ARBA" id="ARBA00023136"/>
    </source>
</evidence>
<dbReference type="PANTHER" id="PTHR12317:SF0">
    <property type="entry name" value="ACYLTRANSFERASE"/>
    <property type="match status" value="1"/>
</dbReference>
<feature type="compositionally biased region" description="Basic residues" evidence="16">
    <location>
        <begin position="189"/>
        <end position="201"/>
    </location>
</feature>
<protein>
    <recommendedName>
        <fullName evidence="5">diacylglycerol O-acyltransferase</fullName>
        <ecNumber evidence="5">2.3.1.20</ecNumber>
    </recommendedName>
</protein>
<keyword evidence="19" id="KW-1185">Reference proteome</keyword>
<keyword evidence="11" id="KW-1133">Transmembrane helix</keyword>
<evidence type="ECO:0000256" key="5">
    <source>
        <dbReference type="ARBA" id="ARBA00013244"/>
    </source>
</evidence>
<keyword evidence="13" id="KW-0472">Membrane</keyword>
<keyword evidence="8" id="KW-0812">Transmembrane</keyword>
<evidence type="ECO:0000256" key="15">
    <source>
        <dbReference type="ARBA" id="ARBA00048109"/>
    </source>
</evidence>
<dbReference type="GO" id="GO:0019432">
    <property type="term" value="P:triglyceride biosynthetic process"/>
    <property type="evidence" value="ECO:0007669"/>
    <property type="project" value="TreeGrafter"/>
</dbReference>
<dbReference type="GO" id="GO:0004144">
    <property type="term" value="F:diacylglycerol O-acyltransferase activity"/>
    <property type="evidence" value="ECO:0007669"/>
    <property type="project" value="UniProtKB-EC"/>
</dbReference>
<comment type="caution">
    <text evidence="18">The sequence shown here is derived from an EMBL/GenBank/DDBJ whole genome shotgun (WGS) entry which is preliminary data.</text>
</comment>
<organism evidence="18 19">
    <name type="scientific">Monascus purpureus</name>
    <name type="common">Red mold</name>
    <name type="synonym">Monascus anka</name>
    <dbReference type="NCBI Taxonomy" id="5098"/>
    <lineage>
        <taxon>Eukaryota</taxon>
        <taxon>Fungi</taxon>
        <taxon>Dikarya</taxon>
        <taxon>Ascomycota</taxon>
        <taxon>Pezizomycotina</taxon>
        <taxon>Eurotiomycetes</taxon>
        <taxon>Eurotiomycetidae</taxon>
        <taxon>Eurotiales</taxon>
        <taxon>Aspergillaceae</taxon>
        <taxon>Monascus</taxon>
    </lineage>
</organism>
<dbReference type="SUPFAM" id="SSF69593">
    <property type="entry name" value="Glycerol-3-phosphate (1)-acyltransferase"/>
    <property type="match status" value="1"/>
</dbReference>
<accession>A0A507QJI0</accession>
<evidence type="ECO:0000256" key="2">
    <source>
        <dbReference type="ARBA" id="ARBA00004771"/>
    </source>
</evidence>
<evidence type="ECO:0000256" key="14">
    <source>
        <dbReference type="ARBA" id="ARBA00023315"/>
    </source>
</evidence>
<comment type="catalytic activity">
    <reaction evidence="15">
        <text>an acyl-CoA + a 1,2-diacyl-sn-glycerol = a triacyl-sn-glycerol + CoA</text>
        <dbReference type="Rhea" id="RHEA:10868"/>
        <dbReference type="ChEBI" id="CHEBI:17815"/>
        <dbReference type="ChEBI" id="CHEBI:57287"/>
        <dbReference type="ChEBI" id="CHEBI:58342"/>
        <dbReference type="ChEBI" id="CHEBI:64615"/>
        <dbReference type="EC" id="2.3.1.20"/>
    </reaction>
</comment>
<dbReference type="Proteomes" id="UP000319663">
    <property type="component" value="Unassembled WGS sequence"/>
</dbReference>
<proteinExistence type="inferred from homology"/>
<dbReference type="PANTHER" id="PTHR12317">
    <property type="entry name" value="DIACYLGLYCEROL O-ACYLTRANSFERASE"/>
    <property type="match status" value="1"/>
</dbReference>
<comment type="similarity">
    <text evidence="4">Belongs to the diacylglycerol acyltransferase family.</text>
</comment>
<dbReference type="STRING" id="5098.A0A507QJI0"/>
<evidence type="ECO:0000256" key="1">
    <source>
        <dbReference type="ARBA" id="ARBA00004477"/>
    </source>
</evidence>
<reference evidence="18 19" key="1">
    <citation type="submission" date="2019-06" db="EMBL/GenBank/DDBJ databases">
        <title>Wine fermentation using esterase from Monascus purpureus.</title>
        <authorList>
            <person name="Geng C."/>
            <person name="Zhang Y."/>
        </authorList>
    </citation>
    <scope>NUCLEOTIDE SEQUENCE [LARGE SCALE GENOMIC DNA]</scope>
    <source>
        <strain evidence="18">HQ1</strain>
    </source>
</reference>
<dbReference type="InterPro" id="IPR007130">
    <property type="entry name" value="DAGAT"/>
</dbReference>
<gene>
    <name evidence="18" type="primary">DGA1_2</name>
    <name evidence="18" type="ORF">MPDQ_004799</name>
</gene>
<feature type="compositionally biased region" description="Basic and acidic residues" evidence="16">
    <location>
        <begin position="169"/>
        <end position="188"/>
    </location>
</feature>
<feature type="domain" description="G-patch" evidence="17">
    <location>
        <begin position="8"/>
        <end position="56"/>
    </location>
</feature>
<dbReference type="Pfam" id="PF03982">
    <property type="entry name" value="DAGAT"/>
    <property type="match status" value="1"/>
</dbReference>
<keyword evidence="10" id="KW-0256">Endoplasmic reticulum</keyword>
<comment type="pathway">
    <text evidence="3">Lipid metabolism.</text>
</comment>
<comment type="subcellular location">
    <subcellularLocation>
        <location evidence="1">Endoplasmic reticulum membrane</location>
        <topology evidence="1">Multi-pass membrane protein</topology>
    </subcellularLocation>
</comment>
<comment type="pathway">
    <text evidence="2">Glycerolipid metabolism; triacylglycerol biosynthesis.</text>
</comment>
<name>A0A507QJI0_MONPU</name>
<evidence type="ECO:0000256" key="10">
    <source>
        <dbReference type="ARBA" id="ARBA00022824"/>
    </source>
</evidence>
<dbReference type="GO" id="GO:0003676">
    <property type="term" value="F:nucleic acid binding"/>
    <property type="evidence" value="ECO:0007669"/>
    <property type="project" value="InterPro"/>
</dbReference>